<dbReference type="InterPro" id="IPR035940">
    <property type="entry name" value="CAP_sf"/>
</dbReference>
<reference evidence="1 2" key="1">
    <citation type="submission" date="2014-03" db="EMBL/GenBank/DDBJ databases">
        <title>Draft genome of the hookworm Oesophagostomum dentatum.</title>
        <authorList>
            <person name="Mitreva M."/>
        </authorList>
    </citation>
    <scope>NUCLEOTIDE SEQUENCE [LARGE SCALE GENOMIC DNA]</scope>
    <source>
        <strain evidence="1 2">OD-Hann</strain>
    </source>
</reference>
<keyword evidence="2" id="KW-1185">Reference proteome</keyword>
<dbReference type="CDD" id="cd05380">
    <property type="entry name" value="CAP_euk"/>
    <property type="match status" value="1"/>
</dbReference>
<evidence type="ECO:0000313" key="1">
    <source>
        <dbReference type="EMBL" id="KHJ83278.1"/>
    </source>
</evidence>
<dbReference type="Gene3D" id="3.40.33.10">
    <property type="entry name" value="CAP"/>
    <property type="match status" value="1"/>
</dbReference>
<accession>A0A0B1SD98</accession>
<protein>
    <recommendedName>
        <fullName evidence="3">SCP domain-containing protein</fullName>
    </recommendedName>
</protein>
<dbReference type="SUPFAM" id="SSF55797">
    <property type="entry name" value="PR-1-like"/>
    <property type="match status" value="1"/>
</dbReference>
<dbReference type="Proteomes" id="UP000053660">
    <property type="component" value="Unassembled WGS sequence"/>
</dbReference>
<dbReference type="OrthoDB" id="5874910at2759"/>
<evidence type="ECO:0000313" key="2">
    <source>
        <dbReference type="Proteomes" id="UP000053660"/>
    </source>
</evidence>
<sequence>MLKMVYDCEVEAEAMKHAKKCEFKHSHGRFGENLFKIGSISIDDANLAIKAFTGSISYRMKRDFGLYSG</sequence>
<name>A0A0B1SD98_OESDE</name>
<dbReference type="AlphaFoldDB" id="A0A0B1SD98"/>
<dbReference type="EMBL" id="KN574239">
    <property type="protein sequence ID" value="KHJ83278.1"/>
    <property type="molecule type" value="Genomic_DNA"/>
</dbReference>
<gene>
    <name evidence="1" type="ORF">OESDEN_17024</name>
</gene>
<evidence type="ECO:0008006" key="3">
    <source>
        <dbReference type="Google" id="ProtNLM"/>
    </source>
</evidence>
<organism evidence="1 2">
    <name type="scientific">Oesophagostomum dentatum</name>
    <name type="common">Nodular worm</name>
    <dbReference type="NCBI Taxonomy" id="61180"/>
    <lineage>
        <taxon>Eukaryota</taxon>
        <taxon>Metazoa</taxon>
        <taxon>Ecdysozoa</taxon>
        <taxon>Nematoda</taxon>
        <taxon>Chromadorea</taxon>
        <taxon>Rhabditida</taxon>
        <taxon>Rhabditina</taxon>
        <taxon>Rhabditomorpha</taxon>
        <taxon>Strongyloidea</taxon>
        <taxon>Strongylidae</taxon>
        <taxon>Oesophagostomum</taxon>
    </lineage>
</organism>
<proteinExistence type="predicted"/>